<dbReference type="Gene3D" id="3.30.70.100">
    <property type="match status" value="1"/>
</dbReference>
<dbReference type="KEGG" id="acru:HHL28_16495"/>
<dbReference type="PROSITE" id="PS51725">
    <property type="entry name" value="ABM"/>
    <property type="match status" value="1"/>
</dbReference>
<dbReference type="PANTHER" id="PTHR33336:SF1">
    <property type="entry name" value="(4S)-4-HYDROXY-5-PHOSPHONOOXYPENTANE-2,3-DIONE ISOMERASE"/>
    <property type="match status" value="1"/>
</dbReference>
<dbReference type="InterPro" id="IPR011008">
    <property type="entry name" value="Dimeric_a/b-barrel"/>
</dbReference>
<keyword evidence="2" id="KW-0560">Oxidoreductase</keyword>
<dbReference type="InterPro" id="IPR050744">
    <property type="entry name" value="AI-2_Isomerase_LsrG"/>
</dbReference>
<dbReference type="SUPFAM" id="SSF54909">
    <property type="entry name" value="Dimeric alpha+beta barrel"/>
    <property type="match status" value="1"/>
</dbReference>
<evidence type="ECO:0000313" key="2">
    <source>
        <dbReference type="EMBL" id="QJE74454.1"/>
    </source>
</evidence>
<accession>A0A858RAN8</accession>
<dbReference type="Pfam" id="PF03992">
    <property type="entry name" value="ABM"/>
    <property type="match status" value="1"/>
</dbReference>
<proteinExistence type="predicted"/>
<keyword evidence="2" id="KW-0503">Monooxygenase</keyword>
<evidence type="ECO:0000259" key="1">
    <source>
        <dbReference type="PROSITE" id="PS51725"/>
    </source>
</evidence>
<keyword evidence="3" id="KW-1185">Reference proteome</keyword>
<organism evidence="2 3">
    <name type="scientific">Aerophototrophica crusticola</name>
    <dbReference type="NCBI Taxonomy" id="1709002"/>
    <lineage>
        <taxon>Bacteria</taxon>
        <taxon>Pseudomonadati</taxon>
        <taxon>Pseudomonadota</taxon>
        <taxon>Alphaproteobacteria</taxon>
        <taxon>Rhodospirillales</taxon>
        <taxon>Rhodospirillaceae</taxon>
        <taxon>Aerophototrophica</taxon>
    </lineage>
</organism>
<dbReference type="Proteomes" id="UP000501891">
    <property type="component" value="Chromosome"/>
</dbReference>
<evidence type="ECO:0000313" key="3">
    <source>
        <dbReference type="Proteomes" id="UP000501891"/>
    </source>
</evidence>
<sequence>MTGKSMAQGVWQLVRVEVRPDLVEAFLEVQGANAAGSRQEPGCERFQVARARGEEQPGGPAIFYFWEEFRDEAAIDAHRQAPHFQAWKRWLETQPDGAVTRKGIRLEPTGI</sequence>
<dbReference type="GO" id="GO:0005829">
    <property type="term" value="C:cytosol"/>
    <property type="evidence" value="ECO:0007669"/>
    <property type="project" value="TreeGrafter"/>
</dbReference>
<dbReference type="EMBL" id="CP051775">
    <property type="protein sequence ID" value="QJE74454.1"/>
    <property type="molecule type" value="Genomic_DNA"/>
</dbReference>
<name>A0A858RAN8_9PROT</name>
<protein>
    <submittedName>
        <fullName evidence="2">Antibiotic biosynthesis monooxygenase</fullName>
    </submittedName>
</protein>
<dbReference type="AlphaFoldDB" id="A0A858RAN8"/>
<dbReference type="GO" id="GO:0004497">
    <property type="term" value="F:monooxygenase activity"/>
    <property type="evidence" value="ECO:0007669"/>
    <property type="project" value="UniProtKB-KW"/>
</dbReference>
<gene>
    <name evidence="2" type="ORF">HHL28_16495</name>
</gene>
<feature type="domain" description="ABM" evidence="1">
    <location>
        <begin position="10"/>
        <end position="105"/>
    </location>
</feature>
<dbReference type="InterPro" id="IPR007138">
    <property type="entry name" value="ABM_dom"/>
</dbReference>
<reference evidence="2" key="1">
    <citation type="submission" date="2020-04" db="EMBL/GenBank/DDBJ databases">
        <title>A desert anoxygenic phototrophic bacterium fixes CO2 using RubisCO under aerobic conditions.</title>
        <authorList>
            <person name="Tang K."/>
        </authorList>
    </citation>
    <scope>NUCLEOTIDE SEQUENCE [LARGE SCALE GENOMIC DNA]</scope>
    <source>
        <strain evidence="2">MIMtkB3</strain>
    </source>
</reference>
<dbReference type="PANTHER" id="PTHR33336">
    <property type="entry name" value="QUINOL MONOOXYGENASE YGIN-RELATED"/>
    <property type="match status" value="1"/>
</dbReference>